<evidence type="ECO:0000313" key="2">
    <source>
        <dbReference type="Proteomes" id="UP000324974"/>
    </source>
</evidence>
<gene>
    <name evidence="1" type="ORF">PX52LOC_05537</name>
</gene>
<keyword evidence="2" id="KW-1185">Reference proteome</keyword>
<reference evidence="2" key="1">
    <citation type="submission" date="2019-08" db="EMBL/GenBank/DDBJ databases">
        <title>Limnoglobus roseus gen. nov., sp. nov., a novel freshwater planctomycete with a giant genome from the family Gemmataceae.</title>
        <authorList>
            <person name="Kulichevskaya I.S."/>
            <person name="Naumoff D.G."/>
            <person name="Miroshnikov K."/>
            <person name="Ivanova A."/>
            <person name="Philippov D.A."/>
            <person name="Hakobyan A."/>
            <person name="Rijpstra I.C."/>
            <person name="Sinninghe Damste J.S."/>
            <person name="Liesack W."/>
            <person name="Dedysh S.N."/>
        </authorList>
    </citation>
    <scope>NUCLEOTIDE SEQUENCE [LARGE SCALE GENOMIC DNA]</scope>
    <source>
        <strain evidence="2">PX52</strain>
    </source>
</reference>
<evidence type="ECO:0000313" key="1">
    <source>
        <dbReference type="EMBL" id="QEL18511.1"/>
    </source>
</evidence>
<dbReference type="AlphaFoldDB" id="A0A5C1AH18"/>
<accession>A0A5C1AH18</accession>
<name>A0A5C1AH18_9BACT</name>
<protein>
    <submittedName>
        <fullName evidence="1">Uncharacterized protein</fullName>
    </submittedName>
</protein>
<proteinExistence type="predicted"/>
<dbReference type="KEGG" id="lrs:PX52LOC_05537"/>
<sequence length="79" mass="8876">MSTPFSEVRPYDEIRITGRTGAGFDVTDYTGTVSGVHQDDDGWALKLWPDDDCKHPASNGKDWFEERNVTALTIVKRDS</sequence>
<dbReference type="Proteomes" id="UP000324974">
    <property type="component" value="Chromosome"/>
</dbReference>
<organism evidence="1 2">
    <name type="scientific">Limnoglobus roseus</name>
    <dbReference type="NCBI Taxonomy" id="2598579"/>
    <lineage>
        <taxon>Bacteria</taxon>
        <taxon>Pseudomonadati</taxon>
        <taxon>Planctomycetota</taxon>
        <taxon>Planctomycetia</taxon>
        <taxon>Gemmatales</taxon>
        <taxon>Gemmataceae</taxon>
        <taxon>Limnoglobus</taxon>
    </lineage>
</organism>
<dbReference type="RefSeq" id="WP_149113019.1">
    <property type="nucleotide sequence ID" value="NZ_CP042425.1"/>
</dbReference>
<dbReference type="EMBL" id="CP042425">
    <property type="protein sequence ID" value="QEL18511.1"/>
    <property type="molecule type" value="Genomic_DNA"/>
</dbReference>